<evidence type="ECO:0000256" key="8">
    <source>
        <dbReference type="ARBA" id="ARBA00023128"/>
    </source>
</evidence>
<comment type="subcellular location">
    <subcellularLocation>
        <location evidence="1">Mitochondrion outer membrane</location>
        <topology evidence="1">Single-pass membrane protein</topology>
    </subcellularLocation>
</comment>
<keyword evidence="5" id="KW-1000">Mitochondrion outer membrane</keyword>
<evidence type="ECO:0000256" key="12">
    <source>
        <dbReference type="ARBA" id="ARBA00079364"/>
    </source>
</evidence>
<dbReference type="PANTHER" id="PTHR12430:SF0">
    <property type="entry name" value="TRANSLOCASE OF OUTER MITOCHONDRIAL MEMBRANE 20"/>
    <property type="match status" value="1"/>
</dbReference>
<organism evidence="15">
    <name type="scientific">Ascaris suum</name>
    <name type="common">Pig roundworm</name>
    <name type="synonym">Ascaris lumbricoides</name>
    <dbReference type="NCBI Taxonomy" id="6253"/>
    <lineage>
        <taxon>Eukaryota</taxon>
        <taxon>Metazoa</taxon>
        <taxon>Ecdysozoa</taxon>
        <taxon>Nematoda</taxon>
        <taxon>Chromadorea</taxon>
        <taxon>Rhabditida</taxon>
        <taxon>Spirurina</taxon>
        <taxon>Ascaridomorpha</taxon>
        <taxon>Ascaridoidea</taxon>
        <taxon>Ascarididae</taxon>
        <taxon>Ascaris</taxon>
    </lineage>
</organism>
<dbReference type="GO" id="GO:0008320">
    <property type="term" value="F:protein transmembrane transporter activity"/>
    <property type="evidence" value="ECO:0007669"/>
    <property type="project" value="TreeGrafter"/>
</dbReference>
<proteinExistence type="evidence at transcript level"/>
<keyword evidence="7 14" id="KW-1133">Transmembrane helix</keyword>
<dbReference type="InterPro" id="IPR023392">
    <property type="entry name" value="Tom20_dom_sf"/>
</dbReference>
<dbReference type="InterPro" id="IPR022422">
    <property type="entry name" value="MAS20_rcpt_metazoan"/>
</dbReference>
<feature type="compositionally biased region" description="Low complexity" evidence="13">
    <location>
        <begin position="57"/>
        <end position="70"/>
    </location>
</feature>
<dbReference type="GO" id="GO:0030943">
    <property type="term" value="F:mitochondrion targeting sequence binding"/>
    <property type="evidence" value="ECO:0007669"/>
    <property type="project" value="TreeGrafter"/>
</dbReference>
<dbReference type="GO" id="GO:0006605">
    <property type="term" value="P:protein targeting"/>
    <property type="evidence" value="ECO:0007669"/>
    <property type="project" value="InterPro"/>
</dbReference>
<evidence type="ECO:0000256" key="9">
    <source>
        <dbReference type="ARBA" id="ARBA00023136"/>
    </source>
</evidence>
<dbReference type="GO" id="GO:0030150">
    <property type="term" value="P:protein import into mitochondrial matrix"/>
    <property type="evidence" value="ECO:0007669"/>
    <property type="project" value="TreeGrafter"/>
</dbReference>
<feature type="region of interest" description="Disordered" evidence="13">
    <location>
        <begin position="157"/>
        <end position="185"/>
    </location>
</feature>
<evidence type="ECO:0000256" key="14">
    <source>
        <dbReference type="SAM" id="Phobius"/>
    </source>
</evidence>
<evidence type="ECO:0000313" key="15">
    <source>
        <dbReference type="EMBL" id="ADY43237.1"/>
    </source>
</evidence>
<dbReference type="Gene3D" id="1.20.960.10">
    <property type="entry name" value="Mitochondrial outer membrane translocase complex, subunit Tom20 domain"/>
    <property type="match status" value="1"/>
</dbReference>
<evidence type="ECO:0000256" key="2">
    <source>
        <dbReference type="ARBA" id="ARBA00005792"/>
    </source>
</evidence>
<dbReference type="GO" id="GO:0006886">
    <property type="term" value="P:intracellular protein transport"/>
    <property type="evidence" value="ECO:0007669"/>
    <property type="project" value="InterPro"/>
</dbReference>
<evidence type="ECO:0000256" key="7">
    <source>
        <dbReference type="ARBA" id="ARBA00022989"/>
    </source>
</evidence>
<keyword evidence="4 14" id="KW-0812">Transmembrane</keyword>
<evidence type="ECO:0000256" key="11">
    <source>
        <dbReference type="ARBA" id="ARBA00064251"/>
    </source>
</evidence>
<dbReference type="Pfam" id="PF02064">
    <property type="entry name" value="MAS20"/>
    <property type="match status" value="1"/>
</dbReference>
<dbReference type="EMBL" id="JI168495">
    <property type="protein sequence ID" value="ADY43237.1"/>
    <property type="molecule type" value="mRNA"/>
</dbReference>
<keyword evidence="8" id="KW-0496">Mitochondrion</keyword>
<keyword evidence="6" id="KW-0653">Protein transport</keyword>
<evidence type="ECO:0000256" key="3">
    <source>
        <dbReference type="ARBA" id="ARBA00022448"/>
    </source>
</evidence>
<evidence type="ECO:0000256" key="1">
    <source>
        <dbReference type="ARBA" id="ARBA00004572"/>
    </source>
</evidence>
<dbReference type="SUPFAM" id="SSF47157">
    <property type="entry name" value="Mitochondrial import receptor subunit Tom20"/>
    <property type="match status" value="1"/>
</dbReference>
<evidence type="ECO:0000256" key="10">
    <source>
        <dbReference type="ARBA" id="ARBA00040061"/>
    </source>
</evidence>
<keyword evidence="9 14" id="KW-0472">Membrane</keyword>
<dbReference type="AlphaFoldDB" id="F1KZD3"/>
<feature type="compositionally biased region" description="Polar residues" evidence="13">
    <location>
        <begin position="160"/>
        <end position="173"/>
    </location>
</feature>
<accession>F1KZD3</accession>
<feature type="transmembrane region" description="Helical" evidence="14">
    <location>
        <begin position="17"/>
        <end position="35"/>
    </location>
</feature>
<reference evidence="15" key="1">
    <citation type="journal article" date="2011" name="Genome Res.">
        <title>Deep small RNA sequencing from the nematode Ascaris reveals conservation, functional diversification, and novel developmental profiles.</title>
        <authorList>
            <person name="Wang J."/>
            <person name="Czech B."/>
            <person name="Crunk A."/>
            <person name="Wallace A."/>
            <person name="Mitreva M."/>
            <person name="Hannon G.J."/>
            <person name="Davis R.E."/>
        </authorList>
    </citation>
    <scope>NUCLEOTIDE SEQUENCE</scope>
</reference>
<evidence type="ECO:0000256" key="4">
    <source>
        <dbReference type="ARBA" id="ARBA00022692"/>
    </source>
</evidence>
<dbReference type="GO" id="GO:0005742">
    <property type="term" value="C:mitochondrial outer membrane translocase complex"/>
    <property type="evidence" value="ECO:0007669"/>
    <property type="project" value="InterPro"/>
</dbReference>
<name>F1KZD3_ASCSU</name>
<sequence>MSEQQPLILGAFTRQQVVTAAGLAAAAFVGYCIYFDHKRRSAPDYKQKIRENRRAAARSARGGRATAGGRQLPDVNNPTEMQAFFLQEVQLGEEMMAEGNLDEGTEHLCNAITMCGQPQQLLQIFQQTLPPEHFAMIIQKLPETRTRLARMFALSEEGNEQSATAANAGSGTRNLEGLIDNDDLE</sequence>
<feature type="region of interest" description="Disordered" evidence="13">
    <location>
        <begin position="50"/>
        <end position="76"/>
    </location>
</feature>
<evidence type="ECO:0000256" key="13">
    <source>
        <dbReference type="SAM" id="MobiDB-lite"/>
    </source>
</evidence>
<keyword evidence="15" id="KW-0675">Receptor</keyword>
<dbReference type="GO" id="GO:0016031">
    <property type="term" value="P:tRNA import into mitochondrion"/>
    <property type="evidence" value="ECO:0007669"/>
    <property type="project" value="TreeGrafter"/>
</dbReference>
<evidence type="ECO:0000256" key="6">
    <source>
        <dbReference type="ARBA" id="ARBA00022927"/>
    </source>
</evidence>
<evidence type="ECO:0000256" key="5">
    <source>
        <dbReference type="ARBA" id="ARBA00022787"/>
    </source>
</evidence>
<protein>
    <recommendedName>
        <fullName evidence="10">Mitochondrial import receptor subunit TOM20 homolog</fullName>
    </recommendedName>
    <alternativeName>
        <fullName evidence="12">Translocase of outer mitochondrial membrane protein 20</fullName>
    </alternativeName>
</protein>
<dbReference type="PRINTS" id="PR01989">
    <property type="entry name" value="EUOM20RECPTR"/>
</dbReference>
<comment type="subunit">
    <text evidence="11">Forms part of the preprotein translocase complex of the outer mitochondrial membrane (TOM complex).</text>
</comment>
<dbReference type="FunFam" id="1.20.960.10:FF:000004">
    <property type="entry name" value="Mitochondrial import receptor subunit TOM20 homolog"/>
    <property type="match status" value="1"/>
</dbReference>
<dbReference type="PANTHER" id="PTHR12430">
    <property type="entry name" value="MITOCHONDRIAL IMPORT RECEPTOR SUBUNIT TOM20"/>
    <property type="match status" value="1"/>
</dbReference>
<comment type="similarity">
    <text evidence="2">Belongs to the Tom20 family.</text>
</comment>
<dbReference type="PRINTS" id="PR00351">
    <property type="entry name" value="OM20RECEPTOR"/>
</dbReference>
<dbReference type="InterPro" id="IPR002056">
    <property type="entry name" value="MAS20"/>
</dbReference>
<keyword evidence="3" id="KW-0813">Transport</keyword>